<proteinExistence type="predicted"/>
<feature type="region of interest" description="Disordered" evidence="1">
    <location>
        <begin position="1"/>
        <end position="118"/>
    </location>
</feature>
<name>A0AAN6Q041_9PEZI</name>
<organism evidence="2 3">
    <name type="scientific">Parathielavia hyrcaniae</name>
    <dbReference type="NCBI Taxonomy" id="113614"/>
    <lineage>
        <taxon>Eukaryota</taxon>
        <taxon>Fungi</taxon>
        <taxon>Dikarya</taxon>
        <taxon>Ascomycota</taxon>
        <taxon>Pezizomycotina</taxon>
        <taxon>Sordariomycetes</taxon>
        <taxon>Sordariomycetidae</taxon>
        <taxon>Sordariales</taxon>
        <taxon>Chaetomiaceae</taxon>
        <taxon>Parathielavia</taxon>
    </lineage>
</organism>
<keyword evidence="3" id="KW-1185">Reference proteome</keyword>
<dbReference type="AlphaFoldDB" id="A0AAN6Q041"/>
<feature type="compositionally biased region" description="Basic and acidic residues" evidence="1">
    <location>
        <begin position="81"/>
        <end position="118"/>
    </location>
</feature>
<gene>
    <name evidence="2" type="ORF">N658DRAFT_487851</name>
</gene>
<dbReference type="Proteomes" id="UP001305647">
    <property type="component" value="Unassembled WGS sequence"/>
</dbReference>
<evidence type="ECO:0000313" key="2">
    <source>
        <dbReference type="EMBL" id="KAK4099275.1"/>
    </source>
</evidence>
<feature type="compositionally biased region" description="Low complexity" evidence="1">
    <location>
        <begin position="30"/>
        <end position="39"/>
    </location>
</feature>
<evidence type="ECO:0000256" key="1">
    <source>
        <dbReference type="SAM" id="MobiDB-lite"/>
    </source>
</evidence>
<evidence type="ECO:0000313" key="3">
    <source>
        <dbReference type="Proteomes" id="UP001305647"/>
    </source>
</evidence>
<reference evidence="2" key="1">
    <citation type="journal article" date="2023" name="Mol. Phylogenet. Evol.">
        <title>Genome-scale phylogeny and comparative genomics of the fungal order Sordariales.</title>
        <authorList>
            <person name="Hensen N."/>
            <person name="Bonometti L."/>
            <person name="Westerberg I."/>
            <person name="Brannstrom I.O."/>
            <person name="Guillou S."/>
            <person name="Cros-Aarteil S."/>
            <person name="Calhoun S."/>
            <person name="Haridas S."/>
            <person name="Kuo A."/>
            <person name="Mondo S."/>
            <person name="Pangilinan J."/>
            <person name="Riley R."/>
            <person name="LaButti K."/>
            <person name="Andreopoulos B."/>
            <person name="Lipzen A."/>
            <person name="Chen C."/>
            <person name="Yan M."/>
            <person name="Daum C."/>
            <person name="Ng V."/>
            <person name="Clum A."/>
            <person name="Steindorff A."/>
            <person name="Ohm R.A."/>
            <person name="Martin F."/>
            <person name="Silar P."/>
            <person name="Natvig D.O."/>
            <person name="Lalanne C."/>
            <person name="Gautier V."/>
            <person name="Ament-Velasquez S.L."/>
            <person name="Kruys A."/>
            <person name="Hutchinson M.I."/>
            <person name="Powell A.J."/>
            <person name="Barry K."/>
            <person name="Miller A.N."/>
            <person name="Grigoriev I.V."/>
            <person name="Debuchy R."/>
            <person name="Gladieux P."/>
            <person name="Hiltunen Thoren M."/>
            <person name="Johannesson H."/>
        </authorList>
    </citation>
    <scope>NUCLEOTIDE SEQUENCE</scope>
    <source>
        <strain evidence="2">CBS 757.83</strain>
    </source>
</reference>
<protein>
    <submittedName>
        <fullName evidence="2">Uncharacterized protein</fullName>
    </submittedName>
</protein>
<comment type="caution">
    <text evidence="2">The sequence shown here is derived from an EMBL/GenBank/DDBJ whole genome shotgun (WGS) entry which is preliminary data.</text>
</comment>
<reference evidence="2" key="2">
    <citation type="submission" date="2023-05" db="EMBL/GenBank/DDBJ databases">
        <authorList>
            <consortium name="Lawrence Berkeley National Laboratory"/>
            <person name="Steindorff A."/>
            <person name="Hensen N."/>
            <person name="Bonometti L."/>
            <person name="Westerberg I."/>
            <person name="Brannstrom I.O."/>
            <person name="Guillou S."/>
            <person name="Cros-Aarteil S."/>
            <person name="Calhoun S."/>
            <person name="Haridas S."/>
            <person name="Kuo A."/>
            <person name="Mondo S."/>
            <person name="Pangilinan J."/>
            <person name="Riley R."/>
            <person name="Labutti K."/>
            <person name="Andreopoulos B."/>
            <person name="Lipzen A."/>
            <person name="Chen C."/>
            <person name="Yanf M."/>
            <person name="Daum C."/>
            <person name="Ng V."/>
            <person name="Clum A."/>
            <person name="Ohm R."/>
            <person name="Martin F."/>
            <person name="Silar P."/>
            <person name="Natvig D."/>
            <person name="Lalanne C."/>
            <person name="Gautier V."/>
            <person name="Ament-Velasquez S.L."/>
            <person name="Kruys A."/>
            <person name="Hutchinson M.I."/>
            <person name="Powell A.J."/>
            <person name="Barry K."/>
            <person name="Miller A.N."/>
            <person name="Grigoriev I.V."/>
            <person name="Debuchy R."/>
            <person name="Gladieux P."/>
            <person name="Thoren M.H."/>
            <person name="Johannesson H."/>
        </authorList>
    </citation>
    <scope>NUCLEOTIDE SEQUENCE</scope>
    <source>
        <strain evidence="2">CBS 757.83</strain>
    </source>
</reference>
<accession>A0AAN6Q041</accession>
<dbReference type="EMBL" id="MU863651">
    <property type="protein sequence ID" value="KAK4099275.1"/>
    <property type="molecule type" value="Genomic_DNA"/>
</dbReference>
<sequence>MQTHNNNNSTNAPGGPGADDLCAALLTPRQQQQQQQQQQHPGSCYFPPQQAPPNGTGAHTQAHPAADAAAAQRAMSSWKPAFDRRQSWDKQEYKHEVQKRECEKVKEGKRGGFTEGRQ</sequence>
<feature type="compositionally biased region" description="Polar residues" evidence="1">
    <location>
        <begin position="1"/>
        <end position="12"/>
    </location>
</feature>
<feature type="compositionally biased region" description="Low complexity" evidence="1">
    <location>
        <begin position="58"/>
        <end position="74"/>
    </location>
</feature>